<evidence type="ECO:0000313" key="1">
    <source>
        <dbReference type="EMBL" id="CUP00642.1"/>
    </source>
</evidence>
<dbReference type="Proteomes" id="UP000095709">
    <property type="component" value="Unassembled WGS sequence"/>
</dbReference>
<accession>A0A174QQ96</accession>
<dbReference type="InterPro" id="IPR036390">
    <property type="entry name" value="WH_DNA-bd_sf"/>
</dbReference>
<name>A0A174QQ96_9FIRM</name>
<dbReference type="AlphaFoldDB" id="A0A174QQ96"/>
<reference evidence="1 2" key="1">
    <citation type="submission" date="2015-09" db="EMBL/GenBank/DDBJ databases">
        <authorList>
            <consortium name="Pathogen Informatics"/>
        </authorList>
    </citation>
    <scope>NUCLEOTIDE SEQUENCE [LARGE SCALE GENOMIC DNA]</scope>
    <source>
        <strain evidence="1 2">2789STDY5834885</strain>
    </source>
</reference>
<dbReference type="InterPro" id="IPR036388">
    <property type="entry name" value="WH-like_DNA-bd_sf"/>
</dbReference>
<dbReference type="Gene3D" id="1.10.10.10">
    <property type="entry name" value="Winged helix-like DNA-binding domain superfamily/Winged helix DNA-binding domain"/>
    <property type="match status" value="1"/>
</dbReference>
<gene>
    <name evidence="1" type="ORF">ERS852498_01023</name>
</gene>
<evidence type="ECO:0000313" key="2">
    <source>
        <dbReference type="Proteomes" id="UP000095709"/>
    </source>
</evidence>
<proteinExistence type="predicted"/>
<dbReference type="SUPFAM" id="SSF46785">
    <property type="entry name" value="Winged helix' DNA-binding domain"/>
    <property type="match status" value="1"/>
</dbReference>
<dbReference type="RefSeq" id="WP_055219736.1">
    <property type="nucleotide sequence ID" value="NZ_CZAL01000004.1"/>
</dbReference>
<protein>
    <submittedName>
        <fullName evidence="1">Uncharacterized protein</fullName>
    </submittedName>
</protein>
<sequence>MDYLEAAYVLKLRKGYVRNAMICRYMGYSQASISVGIKMLREDGCLVRDSDGFLDITEKGETLAKKI</sequence>
<dbReference type="EMBL" id="CZAL01000004">
    <property type="protein sequence ID" value="CUP00642.1"/>
    <property type="molecule type" value="Genomic_DNA"/>
</dbReference>
<organism evidence="1 2">
    <name type="scientific">Fusicatenibacter saccharivorans</name>
    <dbReference type="NCBI Taxonomy" id="1150298"/>
    <lineage>
        <taxon>Bacteria</taxon>
        <taxon>Bacillati</taxon>
        <taxon>Bacillota</taxon>
        <taxon>Clostridia</taxon>
        <taxon>Lachnospirales</taxon>
        <taxon>Lachnospiraceae</taxon>
        <taxon>Fusicatenibacter</taxon>
    </lineage>
</organism>